<dbReference type="SMART" id="SM00292">
    <property type="entry name" value="BRCT"/>
    <property type="match status" value="5"/>
</dbReference>
<dbReference type="Pfam" id="PF00533">
    <property type="entry name" value="BRCT"/>
    <property type="match status" value="1"/>
</dbReference>
<accession>A0A3M7M3T8</accession>
<dbReference type="InterPro" id="IPR053036">
    <property type="entry name" value="CellCycle_DNARepair_Reg"/>
</dbReference>
<feature type="domain" description="BRCT" evidence="2">
    <location>
        <begin position="1"/>
        <end position="99"/>
    </location>
</feature>
<dbReference type="AlphaFoldDB" id="A0A3M7M3T8"/>
<keyword evidence="4" id="KW-1185">Reference proteome</keyword>
<protein>
    <submittedName>
        <fullName evidence="3">Brct domain-containing</fullName>
    </submittedName>
</protein>
<dbReference type="CDD" id="cd18436">
    <property type="entry name" value="BRCT_BRC1_like_rpt2"/>
    <property type="match status" value="1"/>
</dbReference>
<dbReference type="GO" id="GO:0035361">
    <property type="term" value="C:Cul8-RING ubiquitin ligase complex"/>
    <property type="evidence" value="ECO:0007669"/>
    <property type="project" value="TreeGrafter"/>
</dbReference>
<dbReference type="Pfam" id="PF16770">
    <property type="entry name" value="RTT107_BRCT_5"/>
    <property type="match status" value="1"/>
</dbReference>
<dbReference type="GO" id="GO:0006302">
    <property type="term" value="P:double-strand break repair"/>
    <property type="evidence" value="ECO:0007669"/>
    <property type="project" value="TreeGrafter"/>
</dbReference>
<evidence type="ECO:0000256" key="1">
    <source>
        <dbReference type="SAM" id="MobiDB-lite"/>
    </source>
</evidence>
<organism evidence="3 4">
    <name type="scientific">Pyrenophora seminiperda CCB06</name>
    <dbReference type="NCBI Taxonomy" id="1302712"/>
    <lineage>
        <taxon>Eukaryota</taxon>
        <taxon>Fungi</taxon>
        <taxon>Dikarya</taxon>
        <taxon>Ascomycota</taxon>
        <taxon>Pezizomycotina</taxon>
        <taxon>Dothideomycetes</taxon>
        <taxon>Pleosporomycetidae</taxon>
        <taxon>Pleosporales</taxon>
        <taxon>Pleosporineae</taxon>
        <taxon>Pleosporaceae</taxon>
        <taxon>Pyrenophora</taxon>
    </lineage>
</organism>
<dbReference type="InterPro" id="IPR036420">
    <property type="entry name" value="BRCT_dom_sf"/>
</dbReference>
<dbReference type="Gene3D" id="3.40.50.10190">
    <property type="entry name" value="BRCT domain"/>
    <property type="match status" value="5"/>
</dbReference>
<dbReference type="PROSITE" id="PS50172">
    <property type="entry name" value="BRCT"/>
    <property type="match status" value="3"/>
</dbReference>
<sequence length="853" mass="95436">MVEGLFEELSFTIYPNGLSEDRLQEVERAISNARGTILPFSAPKGRIENLKDINYIISETADFPDYHRALDLMIHVVKPAWIDASIKSGKAKNPRTYSPDPALFMNDVVICCGDIPSGDKEAIEGGVLAMGGQVAPSLSKWVTHLIALDVAESRCQLAISKHLQLAIVLPHWFDDCLKVGRRISERPYTLPNPEILADAKPGAIPPTRTSQQIRDATTPDPHNNPLPTPTHLEAPRAIRAFEGKIVKLGEDLNISSQLRGIITGMIMAGGGSVSANIDEADMYICNYRDGSDYIKASQAQKDVGNLGWLYYLITHGIWTNPMHRMMHYPRPRHGIPGFDKYKISISSYTGEARVYLENLVKASGAEFTKTFKQDNTHLIAAHKNSEKCDAAAEWGVNVLNHLWLEDCYAKCKEMPLTDNRYTYFPSRTNLGEVLGQTEIDRDATEKIFYPKHAQSKPVKATKGASTNVQMSTVAPKTSEPPTVEKAKRGKSGGGGSVQTPLPPRRTDGKENDTPGSRGAKDRALSKLQDSASDIAQFEKEMKRRGGVVHGGRRRTEDEVNDRLKEPKGSRDSVSSKRSIDEVDEDDETEEEVTELPAKNKRAKKDKLTPIKFRMLISKDERWANNPEKESKDKARLRELGLFITDDFKKVDLVCAPQPVRTKKFIAAIACAPTLVSTSYLDYALKNNKLPPAEKHLLQARDFEEANNFRLAEALERAKQNKHHLLKDWTIFCTEKVAGGFDTYKDIIEANGGKCSLWKGRTMTVSASKRILNISDKGVGQNQVEDEGDVLYLISDADKKEFSNWNKFRELASKHDMIPRIVKTEWLLNVAMAQYVHWDPQWELSEELVNAGKK</sequence>
<proteinExistence type="predicted"/>
<name>A0A3M7M3T8_9PLEO</name>
<feature type="region of interest" description="Disordered" evidence="1">
    <location>
        <begin position="448"/>
        <end position="529"/>
    </location>
</feature>
<feature type="domain" description="BRCT" evidence="2">
    <location>
        <begin position="99"/>
        <end position="190"/>
    </location>
</feature>
<dbReference type="CDD" id="cd18438">
    <property type="entry name" value="BRCT_BRC1_like_rpt4"/>
    <property type="match status" value="1"/>
</dbReference>
<feature type="region of interest" description="Disordered" evidence="1">
    <location>
        <begin position="541"/>
        <end position="603"/>
    </location>
</feature>
<gene>
    <name evidence="3" type="ORF">GMOD_00002966</name>
</gene>
<dbReference type="GO" id="GO:0005634">
    <property type="term" value="C:nucleus"/>
    <property type="evidence" value="ECO:0007669"/>
    <property type="project" value="TreeGrafter"/>
</dbReference>
<evidence type="ECO:0000313" key="3">
    <source>
        <dbReference type="EMBL" id="RMZ69054.1"/>
    </source>
</evidence>
<feature type="compositionally biased region" description="Basic and acidic residues" evidence="1">
    <location>
        <begin position="504"/>
        <end position="524"/>
    </location>
</feature>
<dbReference type="PANTHER" id="PTHR47667:SF1">
    <property type="entry name" value="REGULATOR OF TY1 TRANSPOSITION PROTEIN 107"/>
    <property type="match status" value="1"/>
</dbReference>
<dbReference type="Proteomes" id="UP000265663">
    <property type="component" value="Unassembled WGS sequence"/>
</dbReference>
<dbReference type="GO" id="GO:1990683">
    <property type="term" value="P:DNA double-strand break attachment to nuclear envelope"/>
    <property type="evidence" value="ECO:0007669"/>
    <property type="project" value="TreeGrafter"/>
</dbReference>
<feature type="domain" description="BRCT" evidence="2">
    <location>
        <begin position="338"/>
        <end position="421"/>
    </location>
</feature>
<feature type="compositionally biased region" description="Basic and acidic residues" evidence="1">
    <location>
        <begin position="553"/>
        <end position="580"/>
    </location>
</feature>
<reference evidence="3 4" key="1">
    <citation type="journal article" date="2014" name="PLoS ONE">
        <title>De novo Genome Assembly of the Fungal Plant Pathogen Pyrenophora semeniperda.</title>
        <authorList>
            <person name="Soliai M.M."/>
            <person name="Meyer S.E."/>
            <person name="Udall J.A."/>
            <person name="Elzinga D.E."/>
            <person name="Hermansen R.A."/>
            <person name="Bodily P.M."/>
            <person name="Hart A.A."/>
            <person name="Coleman C.E."/>
        </authorList>
    </citation>
    <scope>NUCLEOTIDE SEQUENCE [LARGE SCALE GENOMIC DNA]</scope>
    <source>
        <strain evidence="3 4">CCB06</strain>
        <tissue evidence="3">Mycelium</tissue>
    </source>
</reference>
<dbReference type="EMBL" id="KE747817">
    <property type="protein sequence ID" value="RMZ69054.1"/>
    <property type="molecule type" value="Genomic_DNA"/>
</dbReference>
<evidence type="ECO:0000313" key="4">
    <source>
        <dbReference type="Proteomes" id="UP000265663"/>
    </source>
</evidence>
<feature type="compositionally biased region" description="Polar residues" evidence="1">
    <location>
        <begin position="463"/>
        <end position="475"/>
    </location>
</feature>
<feature type="region of interest" description="Disordered" evidence="1">
    <location>
        <begin position="194"/>
        <end position="231"/>
    </location>
</feature>
<dbReference type="SUPFAM" id="SSF52113">
    <property type="entry name" value="BRCT domain"/>
    <property type="match status" value="4"/>
</dbReference>
<evidence type="ECO:0000259" key="2">
    <source>
        <dbReference type="PROSITE" id="PS50172"/>
    </source>
</evidence>
<dbReference type="CDD" id="cd18437">
    <property type="entry name" value="BRCT_BRC1_like_rpt3"/>
    <property type="match status" value="1"/>
</dbReference>
<dbReference type="Pfam" id="PF12738">
    <property type="entry name" value="PTCB-BRCT"/>
    <property type="match status" value="1"/>
</dbReference>
<dbReference type="InterPro" id="IPR001357">
    <property type="entry name" value="BRCT_dom"/>
</dbReference>
<feature type="compositionally biased region" description="Acidic residues" evidence="1">
    <location>
        <begin position="581"/>
        <end position="593"/>
    </location>
</feature>
<dbReference type="PANTHER" id="PTHR47667">
    <property type="entry name" value="REGULATOR OF TY1 TRANSPOSITION PROTEIN 107"/>
    <property type="match status" value="1"/>
</dbReference>
<dbReference type="FunFam" id="3.40.50.10190:FF:000048">
    <property type="entry name" value="DNA repair protein Rtt107"/>
    <property type="match status" value="1"/>
</dbReference>
<dbReference type="OrthoDB" id="342264at2759"/>